<evidence type="ECO:0000256" key="11">
    <source>
        <dbReference type="SAM" id="Phobius"/>
    </source>
</evidence>
<dbReference type="Gene3D" id="3.30.420.370">
    <property type="match status" value="1"/>
</dbReference>
<protein>
    <recommendedName>
        <fullName evidence="10">Type II secretion system protein L</fullName>
        <shortName evidence="10">T2SS protein L</shortName>
    </recommendedName>
</protein>
<dbReference type="EMBL" id="BSPQ01000005">
    <property type="protein sequence ID" value="GLS90629.1"/>
    <property type="molecule type" value="Genomic_DNA"/>
</dbReference>
<keyword evidence="9 11" id="KW-0472">Membrane</keyword>
<evidence type="ECO:0000259" key="13">
    <source>
        <dbReference type="Pfam" id="PF12693"/>
    </source>
</evidence>
<dbReference type="NCBIfam" id="TIGR01709">
    <property type="entry name" value="typeII_sec_gspL"/>
    <property type="match status" value="1"/>
</dbReference>
<dbReference type="Gene3D" id="3.30.420.380">
    <property type="match status" value="1"/>
</dbReference>
<evidence type="ECO:0000313" key="14">
    <source>
        <dbReference type="EMBL" id="GLS90629.1"/>
    </source>
</evidence>
<comment type="similarity">
    <text evidence="2 10">Belongs to the GSP L family.</text>
</comment>
<gene>
    <name evidence="14" type="primary">gspL</name>
    <name evidence="14" type="ORF">GCM10007916_16960</name>
</gene>
<keyword evidence="6 11" id="KW-0812">Transmembrane</keyword>
<evidence type="ECO:0000256" key="2">
    <source>
        <dbReference type="ARBA" id="ARBA00005318"/>
    </source>
</evidence>
<evidence type="ECO:0000256" key="8">
    <source>
        <dbReference type="ARBA" id="ARBA00022989"/>
    </source>
</evidence>
<feature type="domain" description="GspL cytoplasmic actin-ATPase-like" evidence="12">
    <location>
        <begin position="5"/>
        <end position="236"/>
    </location>
</feature>
<keyword evidence="5" id="KW-0997">Cell inner membrane</keyword>
<proteinExistence type="inferred from homology"/>
<dbReference type="CDD" id="cd24017">
    <property type="entry name" value="ASKHA_T2SSL_N"/>
    <property type="match status" value="1"/>
</dbReference>
<dbReference type="PIRSF" id="PIRSF015761">
    <property type="entry name" value="Protein_L"/>
    <property type="match status" value="1"/>
</dbReference>
<evidence type="ECO:0000256" key="5">
    <source>
        <dbReference type="ARBA" id="ARBA00022519"/>
    </source>
</evidence>
<evidence type="ECO:0000259" key="12">
    <source>
        <dbReference type="Pfam" id="PF05134"/>
    </source>
</evidence>
<organism evidence="14 15">
    <name type="scientific">Psychromonas marina</name>
    <dbReference type="NCBI Taxonomy" id="88364"/>
    <lineage>
        <taxon>Bacteria</taxon>
        <taxon>Pseudomonadati</taxon>
        <taxon>Pseudomonadota</taxon>
        <taxon>Gammaproteobacteria</taxon>
        <taxon>Alteromonadales</taxon>
        <taxon>Psychromonadaceae</taxon>
        <taxon>Psychromonas</taxon>
    </lineage>
</organism>
<keyword evidence="7 10" id="KW-0653">Protein transport</keyword>
<evidence type="ECO:0000256" key="1">
    <source>
        <dbReference type="ARBA" id="ARBA00004377"/>
    </source>
</evidence>
<dbReference type="Gene3D" id="3.30.1360.100">
    <property type="entry name" value="General secretion pathway protein M, EpsM"/>
    <property type="match status" value="1"/>
</dbReference>
<keyword evidence="15" id="KW-1185">Reference proteome</keyword>
<evidence type="ECO:0000256" key="6">
    <source>
        <dbReference type="ARBA" id="ARBA00022692"/>
    </source>
</evidence>
<evidence type="ECO:0000256" key="9">
    <source>
        <dbReference type="ARBA" id="ARBA00023136"/>
    </source>
</evidence>
<dbReference type="RefSeq" id="WP_284203751.1">
    <property type="nucleotide sequence ID" value="NZ_BSPQ01000005.1"/>
</dbReference>
<sequence length="399" mass="45184">MSERLIIRLASEAAQKQHWLIWSDTEKEIIASGEVDNAEQLNTLTEKALSRQVICLLPGVDVTIKEVAINGVFNRQMQQALPYLIEEDLAGDVEKLHLTVIAKRTDLVHVAICDKHRMVNWLAWLTNAEINCKQFIPEGLALPTPVDNSWQAVQLDNNWIVRENKSLAWSCEASLLTPILASKIEPESHQLIECFSPAAETEHGDWQAVQPTLPMELLAKGALVSNINLLHGEFKLSKESNKMLLKWRLPAIFAAFLFVISYANLYVENRHIAMQTDQVKEQVEEVYQLAFPNQNKLAYPRIKRRITTMLSELDNDSSSADFLLMLNEIAPGFQNNKALMITTLKYDAVKQEMRILALGENFQAFEKLATELPKHYSLQQGALNSSKNKVSGLLTIRKE</sequence>
<accession>A0ABQ6DZN3</accession>
<keyword evidence="8 11" id="KW-1133">Transmembrane helix</keyword>
<evidence type="ECO:0000256" key="10">
    <source>
        <dbReference type="PIRNR" id="PIRNR015761"/>
    </source>
</evidence>
<evidence type="ECO:0000313" key="15">
    <source>
        <dbReference type="Proteomes" id="UP001157353"/>
    </source>
</evidence>
<name>A0ABQ6DZN3_9GAMM</name>
<evidence type="ECO:0000256" key="4">
    <source>
        <dbReference type="ARBA" id="ARBA00022475"/>
    </source>
</evidence>
<dbReference type="Pfam" id="PF12693">
    <property type="entry name" value="GspL_C"/>
    <property type="match status" value="1"/>
</dbReference>
<keyword evidence="3 10" id="KW-0813">Transport</keyword>
<comment type="function">
    <text evidence="10">Inner membrane component of the type II secretion system required for the energy-dependent secretion of extracellular factors such as proteases and toxins from the periplasm.</text>
</comment>
<dbReference type="Pfam" id="PF05134">
    <property type="entry name" value="T2SSL"/>
    <property type="match status" value="1"/>
</dbReference>
<feature type="transmembrane region" description="Helical" evidence="11">
    <location>
        <begin position="247"/>
        <end position="267"/>
    </location>
</feature>
<evidence type="ECO:0000256" key="7">
    <source>
        <dbReference type="ARBA" id="ARBA00022927"/>
    </source>
</evidence>
<comment type="subcellular location">
    <subcellularLocation>
        <location evidence="1">Cell inner membrane</location>
        <topology evidence="1">Single-pass membrane protein</topology>
    </subcellularLocation>
</comment>
<comment type="caution">
    <text evidence="14">The sequence shown here is derived from an EMBL/GenBank/DDBJ whole genome shotgun (WGS) entry which is preliminary data.</text>
</comment>
<dbReference type="InterPro" id="IPR043129">
    <property type="entry name" value="ATPase_NBD"/>
</dbReference>
<dbReference type="InterPro" id="IPR025691">
    <property type="entry name" value="GspL_pp_dom"/>
</dbReference>
<keyword evidence="4" id="KW-1003">Cell membrane</keyword>
<evidence type="ECO:0000256" key="3">
    <source>
        <dbReference type="ARBA" id="ARBA00022448"/>
    </source>
</evidence>
<feature type="domain" description="GspL periplasmic" evidence="13">
    <location>
        <begin position="243"/>
        <end position="398"/>
    </location>
</feature>
<dbReference type="InterPro" id="IPR024230">
    <property type="entry name" value="GspL_cyto_dom"/>
</dbReference>
<dbReference type="SUPFAM" id="SSF53067">
    <property type="entry name" value="Actin-like ATPase domain"/>
    <property type="match status" value="2"/>
</dbReference>
<reference evidence="15" key="1">
    <citation type="journal article" date="2019" name="Int. J. Syst. Evol. Microbiol.">
        <title>The Global Catalogue of Microorganisms (GCM) 10K type strain sequencing project: providing services to taxonomists for standard genome sequencing and annotation.</title>
        <authorList>
            <consortium name="The Broad Institute Genomics Platform"/>
            <consortium name="The Broad Institute Genome Sequencing Center for Infectious Disease"/>
            <person name="Wu L."/>
            <person name="Ma J."/>
        </authorList>
    </citation>
    <scope>NUCLEOTIDE SEQUENCE [LARGE SCALE GENOMIC DNA]</scope>
    <source>
        <strain evidence="15">NBRC 103166</strain>
    </source>
</reference>
<dbReference type="InterPro" id="IPR007812">
    <property type="entry name" value="T2SS_protein-GspL"/>
</dbReference>
<dbReference type="Proteomes" id="UP001157353">
    <property type="component" value="Unassembled WGS sequence"/>
</dbReference>